<dbReference type="AlphaFoldDB" id="A0A1G2DQY2"/>
<reference evidence="1 2" key="1">
    <citation type="journal article" date="2016" name="Nat. Commun.">
        <title>Thousands of microbial genomes shed light on interconnected biogeochemical processes in an aquifer system.</title>
        <authorList>
            <person name="Anantharaman K."/>
            <person name="Brown C.T."/>
            <person name="Hug L.A."/>
            <person name="Sharon I."/>
            <person name="Castelle C.J."/>
            <person name="Probst A.J."/>
            <person name="Thomas B.C."/>
            <person name="Singh A."/>
            <person name="Wilkins M.J."/>
            <person name="Karaoz U."/>
            <person name="Brodie E.L."/>
            <person name="Williams K.H."/>
            <person name="Hubbard S.S."/>
            <person name="Banfield J.F."/>
        </authorList>
    </citation>
    <scope>NUCLEOTIDE SEQUENCE [LARGE SCALE GENOMIC DNA]</scope>
</reference>
<evidence type="ECO:0000313" key="1">
    <source>
        <dbReference type="EMBL" id="OGZ16064.1"/>
    </source>
</evidence>
<organism evidence="1 2">
    <name type="scientific">Candidatus Lloydbacteria bacterium RIFOXYC12_FULL_46_25</name>
    <dbReference type="NCBI Taxonomy" id="1798670"/>
    <lineage>
        <taxon>Bacteria</taxon>
        <taxon>Candidatus Lloydiibacteriota</taxon>
    </lineage>
</organism>
<proteinExistence type="predicted"/>
<sequence>MTVVQLSDVRTRRRVSRLLPRILSQREKIIEDVCRSTAEYPPEWLQVQLEKNFEHIVHLILSGDTETPFLGRAEIRDELDILGLLS</sequence>
<accession>A0A1G2DQY2</accession>
<evidence type="ECO:0000313" key="2">
    <source>
        <dbReference type="Proteomes" id="UP000178106"/>
    </source>
</evidence>
<dbReference type="Proteomes" id="UP000178106">
    <property type="component" value="Unassembled WGS sequence"/>
</dbReference>
<gene>
    <name evidence="1" type="ORF">A2494_00155</name>
</gene>
<protein>
    <submittedName>
        <fullName evidence="1">Uncharacterized protein</fullName>
    </submittedName>
</protein>
<dbReference type="EMBL" id="MHLU01000183">
    <property type="protein sequence ID" value="OGZ16064.1"/>
    <property type="molecule type" value="Genomic_DNA"/>
</dbReference>
<name>A0A1G2DQY2_9BACT</name>
<comment type="caution">
    <text evidence="1">The sequence shown here is derived from an EMBL/GenBank/DDBJ whole genome shotgun (WGS) entry which is preliminary data.</text>
</comment>